<dbReference type="InterPro" id="IPR013126">
    <property type="entry name" value="Hsp_70_fam"/>
</dbReference>
<dbReference type="SUPFAM" id="SSF53067">
    <property type="entry name" value="Actin-like ATPase domain"/>
    <property type="match status" value="2"/>
</dbReference>
<evidence type="ECO:0000256" key="3">
    <source>
        <dbReference type="RuleBase" id="RU003322"/>
    </source>
</evidence>
<dbReference type="InterPro" id="IPR029047">
    <property type="entry name" value="HSP70_peptide-bd_sf"/>
</dbReference>
<evidence type="ECO:0000259" key="4">
    <source>
        <dbReference type="PROSITE" id="PS51096"/>
    </source>
</evidence>
<dbReference type="VEuPathDB" id="AmoebaDB:KM1_172740"/>
<evidence type="ECO:0000256" key="1">
    <source>
        <dbReference type="ARBA" id="ARBA00022741"/>
    </source>
</evidence>
<comment type="similarity">
    <text evidence="3">Belongs to the heat shock protein 70 family.</text>
</comment>
<organism evidence="5 6">
    <name type="scientific">Entamoeba histolytica</name>
    <dbReference type="NCBI Taxonomy" id="5759"/>
    <lineage>
        <taxon>Eukaryota</taxon>
        <taxon>Amoebozoa</taxon>
        <taxon>Evosea</taxon>
        <taxon>Archamoebae</taxon>
        <taxon>Mastigamoebida</taxon>
        <taxon>Entamoebidae</taxon>
        <taxon>Entamoeba</taxon>
    </lineage>
</organism>
<dbReference type="Gene3D" id="3.30.420.40">
    <property type="match status" value="2"/>
</dbReference>
<comment type="caution">
    <text evidence="5">The sequence shown here is derived from an EMBL/GenBank/DDBJ whole genome shotgun (WGS) entry which is preliminary data.</text>
</comment>
<dbReference type="VEuPathDB" id="AmoebaDB:EHI5A_140410"/>
<dbReference type="VEuPathDB" id="AmoebaDB:EHI_065770"/>
<dbReference type="PROSITE" id="PS51096">
    <property type="entry name" value="PTS_EIIA_TYPE_4"/>
    <property type="match status" value="1"/>
</dbReference>
<dbReference type="FunFam" id="2.60.34.10:FF:000039">
    <property type="entry name" value="Heat shock protein 70, putative"/>
    <property type="match status" value="1"/>
</dbReference>
<dbReference type="Gene3D" id="3.30.30.30">
    <property type="match status" value="1"/>
</dbReference>
<proteinExistence type="inferred from homology"/>
<evidence type="ECO:0000256" key="2">
    <source>
        <dbReference type="ARBA" id="ARBA00022840"/>
    </source>
</evidence>
<dbReference type="VEuPathDB" id="AmoebaDB:EHI8A_100040"/>
<reference evidence="5 6" key="1">
    <citation type="submission" date="2016-05" db="EMBL/GenBank/DDBJ databases">
        <title>First whole genome sequencing of Entamoeba histolytica HM1:IMSS-clone-6.</title>
        <authorList>
            <person name="Mukherjee Avik.K."/>
            <person name="Izumyama S."/>
            <person name="Nakada-Tsukui K."/>
            <person name="Nozaki T."/>
        </authorList>
    </citation>
    <scope>NUCLEOTIDE SEQUENCE [LARGE SCALE GENOMIC DNA]</scope>
    <source>
        <strain evidence="5 6">HM1:IMSS clone 6</strain>
    </source>
</reference>
<dbReference type="InterPro" id="IPR018181">
    <property type="entry name" value="Heat_shock_70_CS"/>
</dbReference>
<dbReference type="InterPro" id="IPR004701">
    <property type="entry name" value="PTS_EIIA_man-typ"/>
</dbReference>
<feature type="domain" description="PTS EIIA type-4" evidence="4">
    <location>
        <begin position="134"/>
        <end position="272"/>
    </location>
</feature>
<dbReference type="Gene3D" id="2.60.34.10">
    <property type="entry name" value="Substrate Binding Domain Of DNAk, Chain A, domain 1"/>
    <property type="match status" value="1"/>
</dbReference>
<dbReference type="VEuPathDB" id="AmoebaDB:EHI7A_095860"/>
<dbReference type="PROSITE" id="PS00329">
    <property type="entry name" value="HSP70_2"/>
    <property type="match status" value="1"/>
</dbReference>
<keyword evidence="2 3" id="KW-0067">ATP-binding</keyword>
<protein>
    <submittedName>
        <fullName evidence="5">Heat shock protein 70 putative</fullName>
    </submittedName>
</protein>
<dbReference type="Gene3D" id="3.90.640.10">
    <property type="entry name" value="Actin, Chain A, domain 4"/>
    <property type="match status" value="1"/>
</dbReference>
<keyword evidence="1 3" id="KW-0547">Nucleotide-binding</keyword>
<dbReference type="AlphaFoldDB" id="A0A5K1UD07"/>
<dbReference type="Proteomes" id="UP000078387">
    <property type="component" value="Unassembled WGS sequence"/>
</dbReference>
<evidence type="ECO:0000313" key="6">
    <source>
        <dbReference type="Proteomes" id="UP000078387"/>
    </source>
</evidence>
<dbReference type="PROSITE" id="PS00297">
    <property type="entry name" value="HSP70_1"/>
    <property type="match status" value="1"/>
</dbReference>
<dbReference type="Pfam" id="PF00012">
    <property type="entry name" value="HSP70"/>
    <property type="match status" value="1"/>
</dbReference>
<dbReference type="InterPro" id="IPR043129">
    <property type="entry name" value="ATPase_NBD"/>
</dbReference>
<dbReference type="OMA" id="AMPQHQN"/>
<dbReference type="EMBL" id="BDEQ01000001">
    <property type="protein sequence ID" value="GAT94456.1"/>
    <property type="molecule type" value="Genomic_DNA"/>
</dbReference>
<dbReference type="SUPFAM" id="SSF100920">
    <property type="entry name" value="Heat shock protein 70kD (HSP70), peptide-binding domain"/>
    <property type="match status" value="1"/>
</dbReference>
<keyword evidence="5" id="KW-0346">Stress response</keyword>
<dbReference type="GO" id="GO:0140662">
    <property type="term" value="F:ATP-dependent protein folding chaperone"/>
    <property type="evidence" value="ECO:0007669"/>
    <property type="project" value="InterPro"/>
</dbReference>
<name>A0A5K1UD07_ENTHI</name>
<dbReference type="PRINTS" id="PR00301">
    <property type="entry name" value="HEATSHOCK70"/>
</dbReference>
<accession>A0A5K1UD07</accession>
<dbReference type="PANTHER" id="PTHR19375">
    <property type="entry name" value="HEAT SHOCK PROTEIN 70KDA"/>
    <property type="match status" value="1"/>
</dbReference>
<dbReference type="GO" id="GO:0009401">
    <property type="term" value="P:phosphoenolpyruvate-dependent sugar phosphotransferase system"/>
    <property type="evidence" value="ECO:0007669"/>
    <property type="project" value="InterPro"/>
</dbReference>
<dbReference type="GO" id="GO:0005524">
    <property type="term" value="F:ATP binding"/>
    <property type="evidence" value="ECO:0007669"/>
    <property type="project" value="UniProtKB-KW"/>
</dbReference>
<dbReference type="GO" id="GO:0016020">
    <property type="term" value="C:membrane"/>
    <property type="evidence" value="ECO:0007669"/>
    <property type="project" value="InterPro"/>
</dbReference>
<gene>
    <name evidence="5" type="ORF">CL6EHI_065770</name>
</gene>
<evidence type="ECO:0000313" key="5">
    <source>
        <dbReference type="EMBL" id="GAT94456.1"/>
    </source>
</evidence>
<sequence length="543" mass="60473">MSIEKDVVYVGIDLGTTFSSACEIINGRPFIYKSEFERDSIRSCVAFTGSQCLVGTNDKSGKNTIFEVKRLIGKRMSSQDIKAKEFQKHLLNNIIPLRDDRIGVEIERPTKTRVKKQVIRLLPEQVSALILLKIKDIILKVHPNVTIKAVVGVPAAFGDEERKATEQAIKMAGIEPIRMVNEPTAAAMAYEKKDGVLYVFDFGGGTLDISVIKFVEGVMQIKTTIGDPFLGGNDIDFNIQKYLIEEIKKRADELGVDEEEVITAIETKKSKIKNYAEELKIKLSNNYVNKREVAQAECIIEIGIEALEEPFELTYSKFLELNQDIFNRCKDLMIKALQKSRYNKSAIDHVLMVGGSCKCPAIKAMLVDFFGKDKVDQTNVDFDLLVCKGCALCAQSIGEDISNILEGEIASKTIGIELMDVGSNKKIIEPIIKAGTPIPYETKRVFVTTTDYQKELSLKLYEDTNFLTSLSISPLPTMVAGFVEVEVTFSIGGDGKLLTKAKVINPSNVSLEKQCVSMPQHQNYSELEIIENSKVIKALYCSK</sequence>